<protein>
    <recommendedName>
        <fullName evidence="10">Dynein axonemal intermediate chain 4</fullName>
    </recommendedName>
    <alternativeName>
        <fullName evidence="11">WD repeat-containing protein 78</fullName>
    </alternativeName>
</protein>
<evidence type="ECO:0000256" key="12">
    <source>
        <dbReference type="PROSITE-ProRule" id="PRU00221"/>
    </source>
</evidence>
<evidence type="ECO:0000256" key="9">
    <source>
        <dbReference type="ARBA" id="ARBA00024190"/>
    </source>
</evidence>
<dbReference type="Pfam" id="PF00400">
    <property type="entry name" value="WD40"/>
    <property type="match status" value="1"/>
</dbReference>
<dbReference type="InterPro" id="IPR036322">
    <property type="entry name" value="WD40_repeat_dom_sf"/>
</dbReference>
<evidence type="ECO:0000256" key="5">
    <source>
        <dbReference type="ARBA" id="ARBA00022846"/>
    </source>
</evidence>
<evidence type="ECO:0000313" key="15">
    <source>
        <dbReference type="Proteomes" id="UP001445076"/>
    </source>
</evidence>
<dbReference type="SUPFAM" id="SSF50978">
    <property type="entry name" value="WD40 repeat-like"/>
    <property type="match status" value="1"/>
</dbReference>
<dbReference type="Gene3D" id="2.130.10.10">
    <property type="entry name" value="YVTN repeat-like/Quinoprotein amine dehydrogenase"/>
    <property type="match status" value="1"/>
</dbReference>
<evidence type="ECO:0000256" key="1">
    <source>
        <dbReference type="ARBA" id="ARBA00004611"/>
    </source>
</evidence>
<reference evidence="14 15" key="1">
    <citation type="journal article" date="2024" name="BMC Genomics">
        <title>Genome assembly of redclaw crayfish (Cherax quadricarinatus) provides insights into its immune adaptation and hypoxia tolerance.</title>
        <authorList>
            <person name="Liu Z."/>
            <person name="Zheng J."/>
            <person name="Li H."/>
            <person name="Fang K."/>
            <person name="Wang S."/>
            <person name="He J."/>
            <person name="Zhou D."/>
            <person name="Weng S."/>
            <person name="Chi M."/>
            <person name="Gu Z."/>
            <person name="He J."/>
            <person name="Li F."/>
            <person name="Wang M."/>
        </authorList>
    </citation>
    <scope>NUCLEOTIDE SEQUENCE [LARGE SCALE GENOMIC DNA]</scope>
    <source>
        <strain evidence="14">ZL_2023a</strain>
    </source>
</reference>
<keyword evidence="8" id="KW-0966">Cell projection</keyword>
<evidence type="ECO:0000256" key="6">
    <source>
        <dbReference type="ARBA" id="ARBA00023069"/>
    </source>
</evidence>
<dbReference type="InterPro" id="IPR015943">
    <property type="entry name" value="WD40/YVTN_repeat-like_dom_sf"/>
</dbReference>
<keyword evidence="5" id="KW-0282">Flagellum</keyword>
<evidence type="ECO:0000256" key="7">
    <source>
        <dbReference type="ARBA" id="ARBA00023212"/>
    </source>
</evidence>
<evidence type="ECO:0000256" key="4">
    <source>
        <dbReference type="ARBA" id="ARBA00022737"/>
    </source>
</evidence>
<comment type="subcellular location">
    <subcellularLocation>
        <location evidence="1">Cytoplasm</location>
        <location evidence="1">Cytoskeleton</location>
        <location evidence="1">Flagellum axoneme</location>
    </subcellularLocation>
    <subcellularLocation>
        <location evidence="9">Dynein axonemal particle</location>
    </subcellularLocation>
</comment>
<feature type="compositionally biased region" description="Basic and acidic residues" evidence="13">
    <location>
        <begin position="51"/>
        <end position="81"/>
    </location>
</feature>
<dbReference type="SMART" id="SM00320">
    <property type="entry name" value="WD40"/>
    <property type="match status" value="2"/>
</dbReference>
<dbReference type="InterPro" id="IPR050687">
    <property type="entry name" value="Dynein_IC"/>
</dbReference>
<dbReference type="GO" id="GO:0045503">
    <property type="term" value="F:dynein light chain binding"/>
    <property type="evidence" value="ECO:0007669"/>
    <property type="project" value="TreeGrafter"/>
</dbReference>
<keyword evidence="4" id="KW-0677">Repeat</keyword>
<gene>
    <name evidence="14" type="ORF">OTU49_006065</name>
</gene>
<dbReference type="GO" id="GO:0003341">
    <property type="term" value="P:cilium movement"/>
    <property type="evidence" value="ECO:0007669"/>
    <property type="project" value="TreeGrafter"/>
</dbReference>
<feature type="repeat" description="WD" evidence="12">
    <location>
        <begin position="134"/>
        <end position="170"/>
    </location>
</feature>
<dbReference type="AlphaFoldDB" id="A0AAW0WPR6"/>
<keyword evidence="2" id="KW-0963">Cytoplasm</keyword>
<dbReference type="GO" id="GO:0120293">
    <property type="term" value="C:dynein axonemal particle"/>
    <property type="evidence" value="ECO:0007669"/>
    <property type="project" value="UniProtKB-SubCell"/>
</dbReference>
<evidence type="ECO:0000256" key="11">
    <source>
        <dbReference type="ARBA" id="ARBA00041557"/>
    </source>
</evidence>
<feature type="non-terminal residue" evidence="14">
    <location>
        <position position="299"/>
    </location>
</feature>
<dbReference type="Proteomes" id="UP001445076">
    <property type="component" value="Unassembled WGS sequence"/>
</dbReference>
<dbReference type="PANTHER" id="PTHR12442:SF12">
    <property type="entry name" value="DYNEIN AXONEMAL INTERMEDIATE CHAIN 4"/>
    <property type="match status" value="1"/>
</dbReference>
<dbReference type="InterPro" id="IPR001680">
    <property type="entry name" value="WD40_rpt"/>
</dbReference>
<dbReference type="PROSITE" id="PS50294">
    <property type="entry name" value="WD_REPEATS_REGION"/>
    <property type="match status" value="1"/>
</dbReference>
<dbReference type="PROSITE" id="PS50082">
    <property type="entry name" value="WD_REPEATS_2"/>
    <property type="match status" value="1"/>
</dbReference>
<evidence type="ECO:0000256" key="3">
    <source>
        <dbReference type="ARBA" id="ARBA00022574"/>
    </source>
</evidence>
<comment type="caution">
    <text evidence="14">The sequence shown here is derived from an EMBL/GenBank/DDBJ whole genome shotgun (WGS) entry which is preliminary data.</text>
</comment>
<evidence type="ECO:0000256" key="13">
    <source>
        <dbReference type="SAM" id="MobiDB-lite"/>
    </source>
</evidence>
<dbReference type="PANTHER" id="PTHR12442">
    <property type="entry name" value="DYNEIN INTERMEDIATE CHAIN"/>
    <property type="match status" value="1"/>
</dbReference>
<dbReference type="GO" id="GO:0005858">
    <property type="term" value="C:axonemal dynein complex"/>
    <property type="evidence" value="ECO:0007669"/>
    <property type="project" value="TreeGrafter"/>
</dbReference>
<keyword evidence="6" id="KW-0969">Cilium</keyword>
<dbReference type="EMBL" id="JARKIK010000051">
    <property type="protein sequence ID" value="KAK8734218.1"/>
    <property type="molecule type" value="Genomic_DNA"/>
</dbReference>
<proteinExistence type="predicted"/>
<keyword evidence="15" id="KW-1185">Reference proteome</keyword>
<accession>A0AAW0WPR6</accession>
<organism evidence="14 15">
    <name type="scientific">Cherax quadricarinatus</name>
    <name type="common">Australian red claw crayfish</name>
    <dbReference type="NCBI Taxonomy" id="27406"/>
    <lineage>
        <taxon>Eukaryota</taxon>
        <taxon>Metazoa</taxon>
        <taxon>Ecdysozoa</taxon>
        <taxon>Arthropoda</taxon>
        <taxon>Crustacea</taxon>
        <taxon>Multicrustacea</taxon>
        <taxon>Malacostraca</taxon>
        <taxon>Eumalacostraca</taxon>
        <taxon>Eucarida</taxon>
        <taxon>Decapoda</taxon>
        <taxon>Pleocyemata</taxon>
        <taxon>Astacidea</taxon>
        <taxon>Parastacoidea</taxon>
        <taxon>Parastacidae</taxon>
        <taxon>Cherax</taxon>
    </lineage>
</organism>
<evidence type="ECO:0000256" key="10">
    <source>
        <dbReference type="ARBA" id="ARBA00040002"/>
    </source>
</evidence>
<feature type="region of interest" description="Disordered" evidence="13">
    <location>
        <begin position="51"/>
        <end position="92"/>
    </location>
</feature>
<sequence>ALVSASEDGTVKEWLFSRDTLIRCTILMKVCVPPWVSLEIAGGLKEVLRLPEENQGGTERHRGGTERPRGSTERPRSDAESRSLGGNGQLLPESVPATALKFRRGDSTSYLVGTIAGHLLMCRTFERRGSVAVFRGHTGLVTALDWRPQPPADPAHVFLSAALDDTIRVWHADKLEPHCVLRNPKQVLSGPDGYLDACWCPWYGNLIAGVHGGGLHLWDISLSTHTPILTHQHPGATCVTFSPHTRDTGSWATQWDMHDEAEKMKLRGRPSTRLTESMARRRSQPALYFYTGASTPPCQ</sequence>
<keyword evidence="3 12" id="KW-0853">WD repeat</keyword>
<evidence type="ECO:0000256" key="2">
    <source>
        <dbReference type="ARBA" id="ARBA00022490"/>
    </source>
</evidence>
<name>A0AAW0WPR6_CHEQU</name>
<feature type="non-terminal residue" evidence="14">
    <location>
        <position position="1"/>
    </location>
</feature>
<evidence type="ECO:0000313" key="14">
    <source>
        <dbReference type="EMBL" id="KAK8734218.1"/>
    </source>
</evidence>
<evidence type="ECO:0000256" key="8">
    <source>
        <dbReference type="ARBA" id="ARBA00023273"/>
    </source>
</evidence>
<keyword evidence="7" id="KW-0206">Cytoskeleton</keyword>
<dbReference type="GO" id="GO:0045504">
    <property type="term" value="F:dynein heavy chain binding"/>
    <property type="evidence" value="ECO:0007669"/>
    <property type="project" value="TreeGrafter"/>
</dbReference>